<accession>D2R0N6</accession>
<keyword evidence="1" id="KW-0472">Membrane</keyword>
<dbReference type="OrthoDB" id="278012at2"/>
<protein>
    <submittedName>
        <fullName evidence="2">Uncharacterized protein</fullName>
    </submittedName>
</protein>
<dbReference type="KEGG" id="psl:Psta_1960"/>
<sequence precursor="true">MKTIRSMLHSRPSRSPFALGIRTILALVAFWVVALGCGTFVTLVVAASTMATYFALAAVSRSLSKTRATEAESSFSSTLRPIPTLQLMAVCFLAMLMVWHVTLYLIFELTYLATFWHTPVLGVINIARIEHAVLAAFSLTLITSYVCRAHVGERFSRRDCFDTAALLNLLFASHFTIP</sequence>
<gene>
    <name evidence="2" type="ordered locus">Psta_1960</name>
</gene>
<keyword evidence="3" id="KW-1185">Reference proteome</keyword>
<dbReference type="HOGENOM" id="CLU_1509263_0_0_0"/>
<proteinExistence type="predicted"/>
<feature type="transmembrane region" description="Helical" evidence="1">
    <location>
        <begin position="84"/>
        <end position="106"/>
    </location>
</feature>
<name>D2R0N6_PIRSD</name>
<reference evidence="2 3" key="1">
    <citation type="journal article" date="2009" name="Stand. Genomic Sci.">
        <title>Complete genome sequence of Pirellula staleyi type strain (ATCC 27377).</title>
        <authorList>
            <person name="Clum A."/>
            <person name="Tindall B.J."/>
            <person name="Sikorski J."/>
            <person name="Ivanova N."/>
            <person name="Mavrommatis K."/>
            <person name="Lucas S."/>
            <person name="Glavina del Rio T."/>
            <person name="Nolan M."/>
            <person name="Chen F."/>
            <person name="Tice H."/>
            <person name="Pitluck S."/>
            <person name="Cheng J.F."/>
            <person name="Chertkov O."/>
            <person name="Brettin T."/>
            <person name="Han C."/>
            <person name="Detter J.C."/>
            <person name="Kuske C."/>
            <person name="Bruce D."/>
            <person name="Goodwin L."/>
            <person name="Ovchinikova G."/>
            <person name="Pati A."/>
            <person name="Mikhailova N."/>
            <person name="Chen A."/>
            <person name="Palaniappan K."/>
            <person name="Land M."/>
            <person name="Hauser L."/>
            <person name="Chang Y.J."/>
            <person name="Jeffries C.D."/>
            <person name="Chain P."/>
            <person name="Rohde M."/>
            <person name="Goker M."/>
            <person name="Bristow J."/>
            <person name="Eisen J.A."/>
            <person name="Markowitz V."/>
            <person name="Hugenholtz P."/>
            <person name="Kyrpides N.C."/>
            <person name="Klenk H.P."/>
            <person name="Lapidus A."/>
        </authorList>
    </citation>
    <scope>NUCLEOTIDE SEQUENCE [LARGE SCALE GENOMIC DNA]</scope>
    <source>
        <strain evidence="3">ATCC 27377 / DSM 6068 / ICPB 4128</strain>
    </source>
</reference>
<dbReference type="Proteomes" id="UP000001887">
    <property type="component" value="Chromosome"/>
</dbReference>
<evidence type="ECO:0000313" key="3">
    <source>
        <dbReference type="Proteomes" id="UP000001887"/>
    </source>
</evidence>
<keyword evidence="1" id="KW-1133">Transmembrane helix</keyword>
<keyword evidence="1" id="KW-0812">Transmembrane</keyword>
<dbReference type="AlphaFoldDB" id="D2R0N6"/>
<evidence type="ECO:0000256" key="1">
    <source>
        <dbReference type="SAM" id="Phobius"/>
    </source>
</evidence>
<dbReference type="STRING" id="530564.Psta_1960"/>
<evidence type="ECO:0000313" key="2">
    <source>
        <dbReference type="EMBL" id="ADB16634.1"/>
    </source>
</evidence>
<dbReference type="EMBL" id="CP001848">
    <property type="protein sequence ID" value="ADB16634.1"/>
    <property type="molecule type" value="Genomic_DNA"/>
</dbReference>
<organism evidence="2 3">
    <name type="scientific">Pirellula staleyi (strain ATCC 27377 / DSM 6068 / ICPB 4128)</name>
    <name type="common">Pirella staleyi</name>
    <dbReference type="NCBI Taxonomy" id="530564"/>
    <lineage>
        <taxon>Bacteria</taxon>
        <taxon>Pseudomonadati</taxon>
        <taxon>Planctomycetota</taxon>
        <taxon>Planctomycetia</taxon>
        <taxon>Pirellulales</taxon>
        <taxon>Pirellulaceae</taxon>
        <taxon>Pirellula</taxon>
    </lineage>
</organism>